<dbReference type="InterPro" id="IPR013570">
    <property type="entry name" value="Tscrpt_reg_YsiA_C"/>
</dbReference>
<dbReference type="InterPro" id="IPR009057">
    <property type="entry name" value="Homeodomain-like_sf"/>
</dbReference>
<dbReference type="SUPFAM" id="SSF46689">
    <property type="entry name" value="Homeodomain-like"/>
    <property type="match status" value="1"/>
</dbReference>
<accession>A0A8J8GGG3</accession>
<evidence type="ECO:0000259" key="4">
    <source>
        <dbReference type="PROSITE" id="PS50977"/>
    </source>
</evidence>
<dbReference type="Proteomes" id="UP000625804">
    <property type="component" value="Unassembled WGS sequence"/>
</dbReference>
<keyword evidence="1" id="KW-0678">Repressor</keyword>
<name>A0A8J8GGG3_9BACI</name>
<comment type="caution">
    <text evidence="5">The sequence shown here is derived from an EMBL/GenBank/DDBJ whole genome shotgun (WGS) entry which is preliminary data.</text>
</comment>
<keyword evidence="6" id="KW-1185">Reference proteome</keyword>
<dbReference type="EMBL" id="JABTTE010000020">
    <property type="protein sequence ID" value="NSL52691.1"/>
    <property type="molecule type" value="Genomic_DNA"/>
</dbReference>
<evidence type="ECO:0000313" key="6">
    <source>
        <dbReference type="Proteomes" id="UP000625804"/>
    </source>
</evidence>
<dbReference type="AlphaFoldDB" id="A0A8J8GGG3"/>
<feature type="DNA-binding region" description="H-T-H motif" evidence="3">
    <location>
        <begin position="35"/>
        <end position="54"/>
    </location>
</feature>
<evidence type="ECO:0000313" key="5">
    <source>
        <dbReference type="EMBL" id="NSL52691.1"/>
    </source>
</evidence>
<dbReference type="InterPro" id="IPR001647">
    <property type="entry name" value="HTH_TetR"/>
</dbReference>
<proteinExistence type="predicted"/>
<dbReference type="InterPro" id="IPR036271">
    <property type="entry name" value="Tet_transcr_reg_TetR-rel_C_sf"/>
</dbReference>
<evidence type="ECO:0000256" key="2">
    <source>
        <dbReference type="ARBA" id="ARBA00023125"/>
    </source>
</evidence>
<reference evidence="5" key="1">
    <citation type="submission" date="2020-06" db="EMBL/GenBank/DDBJ databases">
        <title>A novel thermopfilic bacterium from Erzurum, Turkey.</title>
        <authorList>
            <person name="Adiguzel A."/>
            <person name="Ay H."/>
            <person name="Baltaci M.O."/>
        </authorList>
    </citation>
    <scope>NUCLEOTIDE SEQUENCE</scope>
    <source>
        <strain evidence="5">P2</strain>
    </source>
</reference>
<dbReference type="PRINTS" id="PR00455">
    <property type="entry name" value="HTHTETR"/>
</dbReference>
<dbReference type="Gene3D" id="1.10.357.10">
    <property type="entry name" value="Tetracycline Repressor, domain 2"/>
    <property type="match status" value="1"/>
</dbReference>
<sequence length="202" mass="23741">MTSLTPRQVKAQQTKKRILEVALELFSKKGFDQVTVDEIVSASNTSKGAFYVHFNSKYEIFLEKFKEIDDFYENFIETLPKDMKCSEKIMNLVKSQMLYLRDDLGRDLLRTVYMSALIPNQPKTLSNTDRKLFKIIHSIVQEGQEKGEFTNHFSVKEITMLITRCMRGTLYDWLIFNDENFDLIEESQKFLRPIIVSIQNEK</sequence>
<gene>
    <name evidence="5" type="ORF">HR057_13095</name>
</gene>
<dbReference type="PANTHER" id="PTHR43479:SF11">
    <property type="entry name" value="ACREF_ENVCD OPERON REPRESSOR-RELATED"/>
    <property type="match status" value="1"/>
</dbReference>
<keyword evidence="2 3" id="KW-0238">DNA-binding</keyword>
<dbReference type="Pfam" id="PF00440">
    <property type="entry name" value="TetR_N"/>
    <property type="match status" value="1"/>
</dbReference>
<protein>
    <submittedName>
        <fullName evidence="5">TetR/AcrR family transcriptional regulator</fullName>
    </submittedName>
</protein>
<dbReference type="InterPro" id="IPR050624">
    <property type="entry name" value="HTH-type_Tx_Regulator"/>
</dbReference>
<dbReference type="PROSITE" id="PS50977">
    <property type="entry name" value="HTH_TETR_2"/>
    <property type="match status" value="1"/>
</dbReference>
<organism evidence="5 6">
    <name type="scientific">Calidifontibacillus erzurumensis</name>
    <dbReference type="NCBI Taxonomy" id="2741433"/>
    <lineage>
        <taxon>Bacteria</taxon>
        <taxon>Bacillati</taxon>
        <taxon>Bacillota</taxon>
        <taxon>Bacilli</taxon>
        <taxon>Bacillales</taxon>
        <taxon>Bacillaceae</taxon>
        <taxon>Calidifontibacillus/Schinkia group</taxon>
        <taxon>Calidifontibacillus</taxon>
    </lineage>
</organism>
<evidence type="ECO:0000256" key="3">
    <source>
        <dbReference type="PROSITE-ProRule" id="PRU00335"/>
    </source>
</evidence>
<dbReference type="SUPFAM" id="SSF48498">
    <property type="entry name" value="Tetracyclin repressor-like, C-terminal domain"/>
    <property type="match status" value="1"/>
</dbReference>
<evidence type="ECO:0000256" key="1">
    <source>
        <dbReference type="ARBA" id="ARBA00022491"/>
    </source>
</evidence>
<feature type="domain" description="HTH tetR-type" evidence="4">
    <location>
        <begin position="12"/>
        <end position="72"/>
    </location>
</feature>
<dbReference type="GO" id="GO:0003677">
    <property type="term" value="F:DNA binding"/>
    <property type="evidence" value="ECO:0007669"/>
    <property type="project" value="UniProtKB-UniRule"/>
</dbReference>
<dbReference type="Pfam" id="PF08359">
    <property type="entry name" value="TetR_C_4"/>
    <property type="match status" value="1"/>
</dbReference>
<dbReference type="PANTHER" id="PTHR43479">
    <property type="entry name" value="ACREF/ENVCD OPERON REPRESSOR-RELATED"/>
    <property type="match status" value="1"/>
</dbReference>
<dbReference type="RefSeq" id="WP_173731897.1">
    <property type="nucleotide sequence ID" value="NZ_JABTTE010000020.1"/>
</dbReference>